<evidence type="ECO:0000256" key="1">
    <source>
        <dbReference type="ARBA" id="ARBA00004123"/>
    </source>
</evidence>
<dbReference type="Pfam" id="PF06978">
    <property type="entry name" value="POP1_N"/>
    <property type="match status" value="1"/>
</dbReference>
<dbReference type="Pfam" id="PF08170">
    <property type="entry name" value="POPLD"/>
    <property type="match status" value="1"/>
</dbReference>
<accession>A0ABY2H5R8</accession>
<evidence type="ECO:0000259" key="5">
    <source>
        <dbReference type="Pfam" id="PF06978"/>
    </source>
</evidence>
<dbReference type="RefSeq" id="XP_073559302.1">
    <property type="nucleotide sequence ID" value="XM_073702212.1"/>
</dbReference>
<evidence type="ECO:0000256" key="2">
    <source>
        <dbReference type="ARBA" id="ARBA00022694"/>
    </source>
</evidence>
<feature type="region of interest" description="Disordered" evidence="4">
    <location>
        <begin position="84"/>
        <end position="212"/>
    </location>
</feature>
<name>A0ABY2H5R8_9HYPO</name>
<comment type="subcellular location">
    <subcellularLocation>
        <location evidence="1">Nucleus</location>
    </subcellularLocation>
</comment>
<feature type="region of interest" description="Disordered" evidence="4">
    <location>
        <begin position="809"/>
        <end position="836"/>
    </location>
</feature>
<feature type="compositionally biased region" description="Basic residues" evidence="4">
    <location>
        <begin position="95"/>
        <end position="116"/>
    </location>
</feature>
<evidence type="ECO:0000259" key="6">
    <source>
        <dbReference type="Pfam" id="PF08170"/>
    </source>
</evidence>
<proteinExistence type="predicted"/>
<feature type="compositionally biased region" description="Basic and acidic residues" evidence="4">
    <location>
        <begin position="345"/>
        <end position="364"/>
    </location>
</feature>
<evidence type="ECO:0000313" key="8">
    <source>
        <dbReference type="EMBL" id="TFB03101.1"/>
    </source>
</evidence>
<evidence type="ECO:0000259" key="7">
    <source>
        <dbReference type="Pfam" id="PF22770"/>
    </source>
</evidence>
<evidence type="ECO:0000256" key="4">
    <source>
        <dbReference type="SAM" id="MobiDB-lite"/>
    </source>
</evidence>
<dbReference type="InterPro" id="IPR039182">
    <property type="entry name" value="Pop1"/>
</dbReference>
<gene>
    <name evidence="8" type="ORF">CCMA1212_004929</name>
</gene>
<dbReference type="PANTHER" id="PTHR22731">
    <property type="entry name" value="RIBONUCLEASES P/MRP PROTEIN SUBUNIT POP1"/>
    <property type="match status" value="1"/>
</dbReference>
<feature type="compositionally biased region" description="Basic residues" evidence="4">
    <location>
        <begin position="131"/>
        <end position="164"/>
    </location>
</feature>
<evidence type="ECO:0000313" key="9">
    <source>
        <dbReference type="Proteomes" id="UP001642720"/>
    </source>
</evidence>
<evidence type="ECO:0000256" key="3">
    <source>
        <dbReference type="ARBA" id="ARBA00023242"/>
    </source>
</evidence>
<keyword evidence="2" id="KW-0819">tRNA processing</keyword>
<dbReference type="InterPro" id="IPR012590">
    <property type="entry name" value="POPLD_dom"/>
</dbReference>
<dbReference type="EMBL" id="PPTA01000005">
    <property type="protein sequence ID" value="TFB03101.1"/>
    <property type="molecule type" value="Genomic_DNA"/>
</dbReference>
<protein>
    <submittedName>
        <fullName evidence="8">Ribonucleases P/MRP protein subunit pop1</fullName>
    </submittedName>
</protein>
<feature type="domain" description="Pop1 N-terminal" evidence="5">
    <location>
        <begin position="62"/>
        <end position="281"/>
    </location>
</feature>
<dbReference type="PANTHER" id="PTHR22731:SF3">
    <property type="entry name" value="RIBONUCLEASES P_MRP PROTEIN SUBUNIT POP1"/>
    <property type="match status" value="1"/>
</dbReference>
<feature type="domain" description="POPLD" evidence="6">
    <location>
        <begin position="563"/>
        <end position="668"/>
    </location>
</feature>
<feature type="region of interest" description="Disordered" evidence="4">
    <location>
        <begin position="341"/>
        <end position="366"/>
    </location>
</feature>
<comment type="caution">
    <text evidence="8">The sequence shown here is derived from an EMBL/GenBank/DDBJ whole genome shotgun (WGS) entry which is preliminary data.</text>
</comment>
<keyword evidence="9" id="KW-1185">Reference proteome</keyword>
<organism evidence="8 9">
    <name type="scientific">Trichoderma ghanense</name>
    <dbReference type="NCBI Taxonomy" id="65468"/>
    <lineage>
        <taxon>Eukaryota</taxon>
        <taxon>Fungi</taxon>
        <taxon>Dikarya</taxon>
        <taxon>Ascomycota</taxon>
        <taxon>Pezizomycotina</taxon>
        <taxon>Sordariomycetes</taxon>
        <taxon>Hypocreomycetidae</taxon>
        <taxon>Hypocreales</taxon>
        <taxon>Hypocreaceae</taxon>
        <taxon>Trichoderma</taxon>
    </lineage>
</organism>
<feature type="region of interest" description="Disordered" evidence="4">
    <location>
        <begin position="1"/>
        <end position="44"/>
    </location>
</feature>
<feature type="domain" description="POP1 C-terminal" evidence="7">
    <location>
        <begin position="744"/>
        <end position="934"/>
    </location>
</feature>
<keyword evidence="3" id="KW-0539">Nucleus</keyword>
<reference evidence="8 9" key="1">
    <citation type="submission" date="2018-01" db="EMBL/GenBank/DDBJ databases">
        <title>Genome characterization of the sugarcane-associated fungus Trichoderma ghanense CCMA-1212 and their application in lignocelulose bioconversion.</title>
        <authorList>
            <person name="Steindorff A.S."/>
            <person name="Mendes T.D."/>
            <person name="Vilela E.S.D."/>
            <person name="Rodrigues D.S."/>
            <person name="Formighieri E.F."/>
            <person name="Melo I.S."/>
            <person name="Favaro L.C.L."/>
        </authorList>
    </citation>
    <scope>NUCLEOTIDE SEQUENCE [LARGE SCALE GENOMIC DNA]</scope>
    <source>
        <strain evidence="8 9">CCMA-1212</strain>
    </source>
</reference>
<dbReference type="InterPro" id="IPR055079">
    <property type="entry name" value="POP1_C"/>
</dbReference>
<dbReference type="Proteomes" id="UP001642720">
    <property type="component" value="Unassembled WGS sequence"/>
</dbReference>
<feature type="compositionally biased region" description="Low complexity" evidence="4">
    <location>
        <begin position="809"/>
        <end position="821"/>
    </location>
</feature>
<dbReference type="GeneID" id="300576662"/>
<sequence>MASSHSTGGQPAAASKKRGPPAHNARSDAFMQKRAKVHAARSIPTQAADAALKDGELDLVAFVAAHEFEIRALEQSMATTKAVKSSRAFQQVPRGLRRRTASHNPKRVPRRLRARARKEMDEDNTPLVESRKRKPRTTRARIRAQTAKRLRILSARKKKRKQKKSQQPSNDENQHDPKASAATDANAVSRAPRPKIRRNALNEPLRPAAKFRKRQINKTWLPTHQWHAKRARMTEPAEPLWRFAIPLTPNEKIYRPTHRAQGERGTMVWDMTYMSTIGLYGNFAGMVRVLRRVGVTNDSCWDGRGAKWRQGTRAWTGMLSRERAGVQRPICQSTVIWDPEAASQHVEEDRARGEGEQRSKTDKKTQRRVFLRVHPSAFLELFNELLRLIKMEKPRLYIEDLRFEIGSMELSGPASTETLLSVLTPYPSGGSSPKNKHAELFESLKGLTNPAALPSNSVLHFAVQDPRLRYPPRKMEFPENEQAQMDLLATIASWPAEENLQPSLLFDRHARHRASCLPSQKSINRRRSKVTSGALLKPTIHDPPVPVTLIASRSAPGTQAQGTWTLLAPWKCILPLWYSIVHCPLVSGGNPRFAGLNETMQVAFERSLPWFPADFLGTDAGAEWELERRQRRKRDWARRPKSKRVEWTSLMLGAGRQGEIGDGHACDFEFLFGLAQQQQAPSAPPDDSGEAMDVDDESPAPTKEKGKDVAIPYLKLLNSIPKAVFNSLLSPSPTLQPLPPHTIACVRISLLSRGVANPCARIYRLPSVPIPLPPSSDAEVPASMPPEASSLPPDLRSQWLSRIPLYSSSSTWSKSRSSSSSHTRPKRTASRLDDMETRKRMLAQELLAAPPSLGSGLGPNGTDIDGHHPLVPDAKDLIGFVTTGSFCLANGRGAAIGSIAVEKVLADVRANPKEGRLCIVRNAGENVGWIARWEAV</sequence>
<dbReference type="Pfam" id="PF22770">
    <property type="entry name" value="POP1_C"/>
    <property type="match status" value="1"/>
</dbReference>
<feature type="region of interest" description="Disordered" evidence="4">
    <location>
        <begin position="679"/>
        <end position="706"/>
    </location>
</feature>
<dbReference type="InterPro" id="IPR009723">
    <property type="entry name" value="Pop1_N"/>
</dbReference>
<feature type="compositionally biased region" description="Acidic residues" evidence="4">
    <location>
        <begin position="687"/>
        <end position="698"/>
    </location>
</feature>